<dbReference type="AlphaFoldDB" id="A0A484IA04"/>
<dbReference type="InterPro" id="IPR029039">
    <property type="entry name" value="Flavoprotein-like_sf"/>
</dbReference>
<evidence type="ECO:0000256" key="5">
    <source>
        <dbReference type="ARBA" id="ARBA00034078"/>
    </source>
</evidence>
<dbReference type="EMBL" id="LR216287">
    <property type="protein sequence ID" value="VFJ13593.1"/>
    <property type="molecule type" value="Genomic_DNA"/>
</dbReference>
<dbReference type="Pfam" id="PF03358">
    <property type="entry name" value="FMN_red"/>
    <property type="match status" value="1"/>
</dbReference>
<dbReference type="RefSeq" id="WP_134483544.1">
    <property type="nucleotide sequence ID" value="NZ_LR216287.1"/>
</dbReference>
<dbReference type="GeneID" id="39420658"/>
<accession>A0A484IA04</accession>
<dbReference type="OrthoDB" id="9353at2157"/>
<dbReference type="PANTHER" id="PTHR21496">
    <property type="entry name" value="FERREDOXIN-RELATED"/>
    <property type="match status" value="1"/>
</dbReference>
<evidence type="ECO:0000256" key="1">
    <source>
        <dbReference type="ARBA" id="ARBA00022714"/>
    </source>
</evidence>
<evidence type="ECO:0000256" key="3">
    <source>
        <dbReference type="ARBA" id="ARBA00023004"/>
    </source>
</evidence>
<dbReference type="InterPro" id="IPR005025">
    <property type="entry name" value="FMN_Rdtase-like_dom"/>
</dbReference>
<evidence type="ECO:0000256" key="6">
    <source>
        <dbReference type="ARBA" id="ARBA00038292"/>
    </source>
</evidence>
<dbReference type="KEGG" id="nfn:NFRAN_1271"/>
<dbReference type="InterPro" id="IPR036922">
    <property type="entry name" value="Rieske_2Fe-2S_sf"/>
</dbReference>
<dbReference type="Gene3D" id="2.102.10.10">
    <property type="entry name" value="Rieske [2Fe-2S] iron-sulphur domain"/>
    <property type="match status" value="1"/>
</dbReference>
<dbReference type="Pfam" id="PF00355">
    <property type="entry name" value="Rieske"/>
    <property type="match status" value="1"/>
</dbReference>
<dbReference type="Gene3D" id="3.40.50.360">
    <property type="match status" value="1"/>
</dbReference>
<name>A0A484IA04_9ARCH</name>
<keyword evidence="1" id="KW-0001">2Fe-2S</keyword>
<dbReference type="GO" id="GO:0051537">
    <property type="term" value="F:2 iron, 2 sulfur cluster binding"/>
    <property type="evidence" value="ECO:0007669"/>
    <property type="project" value="UniProtKB-KW"/>
</dbReference>
<evidence type="ECO:0000256" key="4">
    <source>
        <dbReference type="ARBA" id="ARBA00023014"/>
    </source>
</evidence>
<organism evidence="8 9">
    <name type="scientific">Candidatus Nitrosocosmicus franklandianus</name>
    <dbReference type="NCBI Taxonomy" id="1798806"/>
    <lineage>
        <taxon>Archaea</taxon>
        <taxon>Nitrososphaerota</taxon>
        <taxon>Nitrososphaeria</taxon>
        <taxon>Nitrososphaerales</taxon>
        <taxon>Nitrososphaeraceae</taxon>
        <taxon>Candidatus Nitrosocosmicus</taxon>
    </lineage>
</organism>
<evidence type="ECO:0000256" key="2">
    <source>
        <dbReference type="ARBA" id="ARBA00022723"/>
    </source>
</evidence>
<dbReference type="PROSITE" id="PS51296">
    <property type="entry name" value="RIESKE"/>
    <property type="match status" value="1"/>
</dbReference>
<sequence length="401" mass="45353">MNEGEEGLDTDNSSYLYVALTTDIPRGLSKSFSIRTDGKKITEIAIFNLEGTYYAISNSCAHKGGPLSKGFIKGEMVTCPWHGWKYSIKTGKSPHKGGDSVNSYPIKIKNDKIYVSSIPSNVGKRLFQPHKAYLKLKDSVDDYLLHKSSDSILPVDDKKVRILGISTTNANDKIAPRQSTSEDALLFALEYAKKTLKAETVLIKLRELEFNHCEGYYSKNANACIFPCSISERDREDQMIQIYEKVILWADIVLIATPIRWGSASSLYYKMIQRMNCIQNQIITNNRYLIRDKVAAFIITGGQDNVQHVAGELFSFWSQMGFVFGKFPFAGWTRGWYAEDTENNYDSMTSSLAMNNNTIGENKISKMSNDLINTIKGAFEIALLLKQNRYDQKVLYTKNED</sequence>
<evidence type="ECO:0000259" key="7">
    <source>
        <dbReference type="PROSITE" id="PS51296"/>
    </source>
</evidence>
<dbReference type="GO" id="GO:0016491">
    <property type="term" value="F:oxidoreductase activity"/>
    <property type="evidence" value="ECO:0007669"/>
    <property type="project" value="InterPro"/>
</dbReference>
<proteinExistence type="inferred from homology"/>
<keyword evidence="2" id="KW-0479">Metal-binding</keyword>
<feature type="domain" description="Rieske" evidence="7">
    <location>
        <begin position="16"/>
        <end position="115"/>
    </location>
</feature>
<protein>
    <submittedName>
        <fullName evidence="8">Rieske [2Fe-2S] iron-sulphur domain superfamily</fullName>
    </submittedName>
</protein>
<comment type="similarity">
    <text evidence="6">Belongs to the SsuE family. Isf subfamily.</text>
</comment>
<dbReference type="SUPFAM" id="SSF50022">
    <property type="entry name" value="ISP domain"/>
    <property type="match status" value="1"/>
</dbReference>
<dbReference type="Proteomes" id="UP000294299">
    <property type="component" value="Chromosome NFRAN"/>
</dbReference>
<evidence type="ECO:0000313" key="8">
    <source>
        <dbReference type="EMBL" id="VFJ13593.1"/>
    </source>
</evidence>
<dbReference type="SUPFAM" id="SSF52218">
    <property type="entry name" value="Flavoproteins"/>
    <property type="match status" value="1"/>
</dbReference>
<dbReference type="PANTHER" id="PTHR21496:SF0">
    <property type="entry name" value="RIESKE DOMAIN-CONTAINING PROTEIN"/>
    <property type="match status" value="1"/>
</dbReference>
<evidence type="ECO:0000313" key="9">
    <source>
        <dbReference type="Proteomes" id="UP000294299"/>
    </source>
</evidence>
<reference evidence="8 9" key="1">
    <citation type="submission" date="2019-02" db="EMBL/GenBank/DDBJ databases">
        <authorList>
            <person name="Lehtovirta-Morley E L."/>
        </authorList>
    </citation>
    <scope>NUCLEOTIDE SEQUENCE [LARGE SCALE GENOMIC DNA]</scope>
    <source>
        <strain evidence="8">NFRAN1</strain>
    </source>
</reference>
<dbReference type="InterPro" id="IPR017941">
    <property type="entry name" value="Rieske_2Fe-2S"/>
</dbReference>
<dbReference type="GO" id="GO:0046872">
    <property type="term" value="F:metal ion binding"/>
    <property type="evidence" value="ECO:0007669"/>
    <property type="project" value="UniProtKB-KW"/>
</dbReference>
<keyword evidence="9" id="KW-1185">Reference proteome</keyword>
<keyword evidence="4" id="KW-0411">Iron-sulfur</keyword>
<keyword evidence="3" id="KW-0408">Iron</keyword>
<gene>
    <name evidence="8" type="ORF">NFRAN_1271</name>
</gene>
<comment type="cofactor">
    <cofactor evidence="5">
        <name>[2Fe-2S] cluster</name>
        <dbReference type="ChEBI" id="CHEBI:190135"/>
    </cofactor>
</comment>